<dbReference type="PROSITE" id="PS51782">
    <property type="entry name" value="LYSM"/>
    <property type="match status" value="1"/>
</dbReference>
<evidence type="ECO:0000259" key="5">
    <source>
        <dbReference type="PROSITE" id="PS51782"/>
    </source>
</evidence>
<dbReference type="RefSeq" id="WP_083106332.1">
    <property type="nucleotide sequence ID" value="NZ_CP020569.1"/>
</dbReference>
<dbReference type="InterPro" id="IPR023346">
    <property type="entry name" value="Lysozyme-like_dom_sf"/>
</dbReference>
<reference evidence="6 7" key="1">
    <citation type="submission" date="2017-04" db="EMBL/GenBank/DDBJ databases">
        <title>Complete Genome Sequence of Streptomyces gilvosporeus F607, a Capable Producer of Natamycin.</title>
        <authorList>
            <person name="Zong G."/>
            <person name="Zhong C."/>
            <person name="Fu J."/>
            <person name="Qin R."/>
            <person name="Cao G."/>
        </authorList>
    </citation>
    <scope>NUCLEOTIDE SEQUENCE [LARGE SCALE GENOMIC DNA]</scope>
    <source>
        <strain evidence="6 7">F607</strain>
    </source>
</reference>
<evidence type="ECO:0000313" key="6">
    <source>
        <dbReference type="EMBL" id="ARF56375.1"/>
    </source>
</evidence>
<dbReference type="KEGG" id="sgv:B1H19_21310"/>
<dbReference type="Gene3D" id="3.10.350.10">
    <property type="entry name" value="LysM domain"/>
    <property type="match status" value="1"/>
</dbReference>
<dbReference type="Pfam" id="PF01476">
    <property type="entry name" value="LysM"/>
    <property type="match status" value="1"/>
</dbReference>
<dbReference type="AlphaFoldDB" id="A0A1V0TTT3"/>
<name>A0A1V0TTT3_9ACTN</name>
<evidence type="ECO:0000256" key="2">
    <source>
        <dbReference type="ARBA" id="ARBA00022801"/>
    </source>
</evidence>
<dbReference type="Gene3D" id="1.10.530.10">
    <property type="match status" value="1"/>
</dbReference>
<dbReference type="CDD" id="cd00118">
    <property type="entry name" value="LysM"/>
    <property type="match status" value="1"/>
</dbReference>
<feature type="chain" id="PRO_5038784679" evidence="4">
    <location>
        <begin position="28"/>
        <end position="211"/>
    </location>
</feature>
<dbReference type="InterPro" id="IPR018392">
    <property type="entry name" value="LysM"/>
</dbReference>
<dbReference type="Proteomes" id="UP000192726">
    <property type="component" value="Chromosome"/>
</dbReference>
<feature type="compositionally biased region" description="Basic residues" evidence="3">
    <location>
        <begin position="133"/>
        <end position="149"/>
    </location>
</feature>
<accession>A0A1V0TTT3</accession>
<sequence length="211" mass="22933">MSSRFVKRSIEAILPVLIVLLSAPGLATRAVAAAAPPTAPADTDWEAIAACESSGRWHINTGNGYHGGLQIAPTTWQAYGGKRYAPRADLASRWQQIAVGERIVEDRGLAPWPNCGHYGLSGSDESDNGATVTRRHSSTPRHSRPSYRRGHLAAGARTGRHYIVQQGDCLSAIAHHRRIRGGARALYEMNRRTLGANPDHIYPGQRLHLHG</sequence>
<dbReference type="CDD" id="cd13925">
    <property type="entry name" value="RPF"/>
    <property type="match status" value="1"/>
</dbReference>
<feature type="region of interest" description="Disordered" evidence="3">
    <location>
        <begin position="120"/>
        <end position="149"/>
    </location>
</feature>
<dbReference type="OrthoDB" id="1404170at2"/>
<comment type="similarity">
    <text evidence="1">Belongs to the transglycosylase family. Rpf subfamily.</text>
</comment>
<dbReference type="InterPro" id="IPR010618">
    <property type="entry name" value="RPF"/>
</dbReference>
<organism evidence="6 7">
    <name type="scientific">Streptomyces gilvosporeus</name>
    <dbReference type="NCBI Taxonomy" id="553510"/>
    <lineage>
        <taxon>Bacteria</taxon>
        <taxon>Bacillati</taxon>
        <taxon>Actinomycetota</taxon>
        <taxon>Actinomycetes</taxon>
        <taxon>Kitasatosporales</taxon>
        <taxon>Streptomycetaceae</taxon>
        <taxon>Streptomyces</taxon>
    </lineage>
</organism>
<dbReference type="SUPFAM" id="SSF53955">
    <property type="entry name" value="Lysozyme-like"/>
    <property type="match status" value="1"/>
</dbReference>
<dbReference type="EMBL" id="CP020569">
    <property type="protein sequence ID" value="ARF56375.1"/>
    <property type="molecule type" value="Genomic_DNA"/>
</dbReference>
<evidence type="ECO:0000256" key="1">
    <source>
        <dbReference type="ARBA" id="ARBA00010830"/>
    </source>
</evidence>
<dbReference type="Pfam" id="PF06737">
    <property type="entry name" value="Transglycosylas"/>
    <property type="match status" value="1"/>
</dbReference>
<keyword evidence="4" id="KW-0732">Signal</keyword>
<dbReference type="SUPFAM" id="SSF54106">
    <property type="entry name" value="LysM domain"/>
    <property type="match status" value="1"/>
</dbReference>
<dbReference type="STRING" id="553510.B1H19_21310"/>
<evidence type="ECO:0000313" key="7">
    <source>
        <dbReference type="Proteomes" id="UP000192726"/>
    </source>
</evidence>
<evidence type="ECO:0000256" key="4">
    <source>
        <dbReference type="SAM" id="SignalP"/>
    </source>
</evidence>
<feature type="signal peptide" evidence="4">
    <location>
        <begin position="1"/>
        <end position="27"/>
    </location>
</feature>
<proteinExistence type="inferred from homology"/>
<evidence type="ECO:0000256" key="3">
    <source>
        <dbReference type="SAM" id="MobiDB-lite"/>
    </source>
</evidence>
<gene>
    <name evidence="6" type="ORF">B1H19_21310</name>
</gene>
<keyword evidence="7" id="KW-1185">Reference proteome</keyword>
<keyword evidence="2" id="KW-0378">Hydrolase</keyword>
<feature type="domain" description="LysM" evidence="5">
    <location>
        <begin position="160"/>
        <end position="209"/>
    </location>
</feature>
<dbReference type="InterPro" id="IPR036779">
    <property type="entry name" value="LysM_dom_sf"/>
</dbReference>
<dbReference type="GO" id="GO:0016787">
    <property type="term" value="F:hydrolase activity"/>
    <property type="evidence" value="ECO:0007669"/>
    <property type="project" value="UniProtKB-KW"/>
</dbReference>
<protein>
    <submittedName>
        <fullName evidence="6">Transglycosylase</fullName>
    </submittedName>
</protein>